<comment type="caution">
    <text evidence="6">The sequence shown here is derived from an EMBL/GenBank/DDBJ whole genome shotgun (WGS) entry which is preliminary data.</text>
</comment>
<evidence type="ECO:0000256" key="2">
    <source>
        <dbReference type="ARBA" id="ARBA00007639"/>
    </source>
</evidence>
<dbReference type="EMBL" id="JBHUGZ010000001">
    <property type="protein sequence ID" value="MFD1981443.1"/>
    <property type="molecule type" value="Genomic_DNA"/>
</dbReference>
<comment type="subcellular location">
    <subcellularLocation>
        <location evidence="1">Cell envelope</location>
    </subcellularLocation>
</comment>
<dbReference type="InterPro" id="IPR028082">
    <property type="entry name" value="Peripla_BP_I"/>
</dbReference>
<dbReference type="Proteomes" id="UP001597405">
    <property type="component" value="Unassembled WGS sequence"/>
</dbReference>
<name>A0ABW4U1T3_9HYPH</name>
<evidence type="ECO:0000256" key="1">
    <source>
        <dbReference type="ARBA" id="ARBA00004196"/>
    </source>
</evidence>
<evidence type="ECO:0000256" key="3">
    <source>
        <dbReference type="ARBA" id="ARBA00022729"/>
    </source>
</evidence>
<dbReference type="CDD" id="cd19996">
    <property type="entry name" value="PBP1_ABC_sugar_binding-like"/>
    <property type="match status" value="1"/>
</dbReference>
<dbReference type="PANTHER" id="PTHR46847:SF1">
    <property type="entry name" value="D-ALLOSE-BINDING PERIPLASMIC PROTEIN-RELATED"/>
    <property type="match status" value="1"/>
</dbReference>
<dbReference type="PANTHER" id="PTHR46847">
    <property type="entry name" value="D-ALLOSE-BINDING PERIPLASMIC PROTEIN-RELATED"/>
    <property type="match status" value="1"/>
</dbReference>
<accession>A0ABW4U1T3</accession>
<evidence type="ECO:0000259" key="5">
    <source>
        <dbReference type="Pfam" id="PF13407"/>
    </source>
</evidence>
<gene>
    <name evidence="6" type="ORF">ACFSOZ_01815</name>
</gene>
<reference evidence="7" key="1">
    <citation type="journal article" date="2019" name="Int. J. Syst. Evol. Microbiol.">
        <title>The Global Catalogue of Microorganisms (GCM) 10K type strain sequencing project: providing services to taxonomists for standard genome sequencing and annotation.</title>
        <authorList>
            <consortium name="The Broad Institute Genomics Platform"/>
            <consortium name="The Broad Institute Genome Sequencing Center for Infectious Disease"/>
            <person name="Wu L."/>
            <person name="Ma J."/>
        </authorList>
    </citation>
    <scope>NUCLEOTIDE SEQUENCE [LARGE SCALE GENOMIC DNA]</scope>
    <source>
        <strain evidence="7">CGMCC 1.16225</strain>
    </source>
</reference>
<feature type="domain" description="Periplasmic binding protein" evidence="5">
    <location>
        <begin position="45"/>
        <end position="300"/>
    </location>
</feature>
<evidence type="ECO:0000313" key="6">
    <source>
        <dbReference type="EMBL" id="MFD1981443.1"/>
    </source>
</evidence>
<sequence>MMKSSFFTSASALCLGLMLSLSAGSQANAAANCIKGDRKAPYTIGWANIYSVPTWMKQTQGTIEAEVETLKKQGLVDKLVVTDAQGDANVQIQQIQSMIDSNVDAIILIAGSSTAPARVLADACAKGIAIINFDSLVDTDKVTAKVNTDSSQWGDQAAKFLIDAIGGKGKILILNGPAGVSVSDDRRKGADAELKSHPEVTVLAETNTPYNVAPAQEAVTSLLFANPEIDGILSLGGALSAGAVLALDKQGRDQVPITGENARQFLELWKEKGLKSWATMQPNWLGAFATYTAVQALEGKHVPAFVKIPLPVIDNSNIDDYLARAKDFPADGYIYSPYDEELFKKLLAQK</sequence>
<evidence type="ECO:0000313" key="7">
    <source>
        <dbReference type="Proteomes" id="UP001597405"/>
    </source>
</evidence>
<keyword evidence="7" id="KW-1185">Reference proteome</keyword>
<dbReference type="Pfam" id="PF13407">
    <property type="entry name" value="Peripla_BP_4"/>
    <property type="match status" value="1"/>
</dbReference>
<comment type="similarity">
    <text evidence="2">Belongs to the bacterial solute-binding protein 2 family.</text>
</comment>
<evidence type="ECO:0000256" key="4">
    <source>
        <dbReference type="SAM" id="SignalP"/>
    </source>
</evidence>
<dbReference type="InterPro" id="IPR025997">
    <property type="entry name" value="SBP_2_dom"/>
</dbReference>
<organism evidence="6 7">
    <name type="scientific">Mesorhizobium newzealandense</name>
    <dbReference type="NCBI Taxonomy" id="1300302"/>
    <lineage>
        <taxon>Bacteria</taxon>
        <taxon>Pseudomonadati</taxon>
        <taxon>Pseudomonadota</taxon>
        <taxon>Alphaproteobacteria</taxon>
        <taxon>Hyphomicrobiales</taxon>
        <taxon>Phyllobacteriaceae</taxon>
        <taxon>Mesorhizobium</taxon>
    </lineage>
</organism>
<dbReference type="RefSeq" id="WP_379092863.1">
    <property type="nucleotide sequence ID" value="NZ_JBHUGZ010000001.1"/>
</dbReference>
<feature type="signal peptide" evidence="4">
    <location>
        <begin position="1"/>
        <end position="29"/>
    </location>
</feature>
<keyword evidence="3 4" id="KW-0732">Signal</keyword>
<dbReference type="Gene3D" id="3.40.50.2300">
    <property type="match status" value="2"/>
</dbReference>
<dbReference type="SUPFAM" id="SSF53822">
    <property type="entry name" value="Periplasmic binding protein-like I"/>
    <property type="match status" value="1"/>
</dbReference>
<feature type="chain" id="PRO_5046873259" evidence="4">
    <location>
        <begin position="30"/>
        <end position="350"/>
    </location>
</feature>
<protein>
    <submittedName>
        <fullName evidence="6">ABC transporter substrate-binding protein</fullName>
    </submittedName>
</protein>
<proteinExistence type="inferred from homology"/>